<protein>
    <submittedName>
        <fullName evidence="3">YGGT family</fullName>
    </submittedName>
</protein>
<comment type="similarity">
    <text evidence="1">Belongs to the YggT family.</text>
</comment>
<evidence type="ECO:0000313" key="4">
    <source>
        <dbReference type="Proteomes" id="UP000249495"/>
    </source>
</evidence>
<proteinExistence type="inferred from homology"/>
<dbReference type="RefSeq" id="WP_018029379.1">
    <property type="nucleotide sequence ID" value="NZ_JBGXSR010000132.1"/>
</dbReference>
<gene>
    <name evidence="3" type="ORF">NCTC12278_00513</name>
</gene>
<dbReference type="Proteomes" id="UP000249495">
    <property type="component" value="Chromosome 1"/>
</dbReference>
<keyword evidence="2" id="KW-0472">Membrane</keyword>
<dbReference type="InterPro" id="IPR003425">
    <property type="entry name" value="CCB3/YggT"/>
</dbReference>
<accession>A0A2X3VJI2</accession>
<name>A0A2X3VJI2_9STRE</name>
<dbReference type="GO" id="GO:0016020">
    <property type="term" value="C:membrane"/>
    <property type="evidence" value="ECO:0007669"/>
    <property type="project" value="InterPro"/>
</dbReference>
<dbReference type="PANTHER" id="PTHR33219">
    <property type="entry name" value="YLMG HOMOLOG PROTEIN 2, CHLOROPLASTIC"/>
    <property type="match status" value="1"/>
</dbReference>
<feature type="transmembrane region" description="Helical" evidence="2">
    <location>
        <begin position="56"/>
        <end position="79"/>
    </location>
</feature>
<dbReference type="STRING" id="1123303.GCA_000372425_00047"/>
<sequence length="85" mass="9782">MAFLIYLLTRLIDVYSFVLIVYALLSWFPNAYDSALGKIVVGISEPLLRPFRGLNLQFAGLDFTIVLVIFLLNLLKYFLANLLYF</sequence>
<evidence type="ECO:0000313" key="3">
    <source>
        <dbReference type="EMBL" id="SQF39678.1"/>
    </source>
</evidence>
<dbReference type="PANTHER" id="PTHR33219:SF14">
    <property type="entry name" value="PROTEIN COFACTOR ASSEMBLY OF COMPLEX C SUBUNIT B CCB3, CHLOROPLASTIC-RELATED"/>
    <property type="match status" value="1"/>
</dbReference>
<keyword evidence="4" id="KW-1185">Reference proteome</keyword>
<reference evidence="3 4" key="1">
    <citation type="submission" date="2018-06" db="EMBL/GenBank/DDBJ databases">
        <authorList>
            <consortium name="Pathogen Informatics"/>
            <person name="Doyle S."/>
        </authorList>
    </citation>
    <scope>NUCLEOTIDE SEQUENCE [LARGE SCALE GENOMIC DNA]</scope>
    <source>
        <strain evidence="3 4">NCTC12278</strain>
    </source>
</reference>
<keyword evidence="2" id="KW-1133">Transmembrane helix</keyword>
<dbReference type="KEGG" id="sfer:NCTC12278_00513"/>
<organism evidence="3 4">
    <name type="scientific">Streptococcus ferus</name>
    <dbReference type="NCBI Taxonomy" id="1345"/>
    <lineage>
        <taxon>Bacteria</taxon>
        <taxon>Bacillati</taxon>
        <taxon>Bacillota</taxon>
        <taxon>Bacilli</taxon>
        <taxon>Lactobacillales</taxon>
        <taxon>Streptococcaceae</taxon>
        <taxon>Streptococcus</taxon>
    </lineage>
</organism>
<dbReference type="Pfam" id="PF02325">
    <property type="entry name" value="CCB3_YggT"/>
    <property type="match status" value="1"/>
</dbReference>
<dbReference type="OrthoDB" id="47652at2"/>
<evidence type="ECO:0000256" key="1">
    <source>
        <dbReference type="ARBA" id="ARBA00010894"/>
    </source>
</evidence>
<keyword evidence="2" id="KW-0812">Transmembrane</keyword>
<evidence type="ECO:0000256" key="2">
    <source>
        <dbReference type="SAM" id="Phobius"/>
    </source>
</evidence>
<dbReference type="AlphaFoldDB" id="A0A2X3VJI2"/>
<feature type="transmembrane region" description="Helical" evidence="2">
    <location>
        <begin position="7"/>
        <end position="28"/>
    </location>
</feature>
<dbReference type="EMBL" id="LS483343">
    <property type="protein sequence ID" value="SQF39678.1"/>
    <property type="molecule type" value="Genomic_DNA"/>
</dbReference>